<proteinExistence type="predicted"/>
<organism evidence="1">
    <name type="scientific">uncultured Caudovirales phage</name>
    <dbReference type="NCBI Taxonomy" id="2100421"/>
    <lineage>
        <taxon>Viruses</taxon>
        <taxon>Duplodnaviria</taxon>
        <taxon>Heunggongvirae</taxon>
        <taxon>Uroviricota</taxon>
        <taxon>Caudoviricetes</taxon>
        <taxon>Peduoviridae</taxon>
        <taxon>Maltschvirus</taxon>
        <taxon>Maltschvirus maltsch</taxon>
    </lineage>
</organism>
<gene>
    <name evidence="1" type="ORF">UFOVP328_268</name>
</gene>
<dbReference type="EMBL" id="LR796341">
    <property type="protein sequence ID" value="CAB4138075.1"/>
    <property type="molecule type" value="Genomic_DNA"/>
</dbReference>
<protein>
    <recommendedName>
        <fullName evidence="2">Neck protein</fullName>
    </recommendedName>
</protein>
<reference evidence="1" key="1">
    <citation type="submission" date="2020-04" db="EMBL/GenBank/DDBJ databases">
        <authorList>
            <person name="Chiriac C."/>
            <person name="Salcher M."/>
            <person name="Ghai R."/>
            <person name="Kavagutti S V."/>
        </authorList>
    </citation>
    <scope>NUCLEOTIDE SEQUENCE</scope>
</reference>
<name>A0A6J5LUE4_9CAUD</name>
<evidence type="ECO:0000313" key="1">
    <source>
        <dbReference type="EMBL" id="CAB4138075.1"/>
    </source>
</evidence>
<evidence type="ECO:0008006" key="2">
    <source>
        <dbReference type="Google" id="ProtNLM"/>
    </source>
</evidence>
<sequence length="255" mass="28921">MAIAESTLDTLKQNLIDYVRLQLGDQIVDIELDAEHFEAAYQKTIGTYRQRAQAAYEESYNFLELVKDVSIYTLPQEVIQVRQIFRRTFGNSTGPGASNFDPFTQASLNVYLMNFNVAGGLATYDFYTQYVEQAARMFGGYVNFTWNPVTKKLQMVRDWKGTGENVLLWTYNLKPEINLLSDYQISQWIRDYMVANCKYIIGEAREKFGTIAGPQGGGTLNGTAMKSEAQVQMDALLDQLKNYVDGSQPLTWVIG</sequence>
<accession>A0A6J5LUE4</accession>